<comment type="caution">
    <text evidence="3">The sequence shown here is derived from an EMBL/GenBank/DDBJ whole genome shotgun (WGS) entry which is preliminary data.</text>
</comment>
<dbReference type="InterPro" id="IPR021215">
    <property type="entry name" value="DUF2752"/>
</dbReference>
<reference evidence="4" key="1">
    <citation type="journal article" date="2019" name="Int. J. Syst. Evol. Microbiol.">
        <title>The Global Catalogue of Microorganisms (GCM) 10K type strain sequencing project: providing services to taxonomists for standard genome sequencing and annotation.</title>
        <authorList>
            <consortium name="The Broad Institute Genomics Platform"/>
            <consortium name="The Broad Institute Genome Sequencing Center for Infectious Disease"/>
            <person name="Wu L."/>
            <person name="Ma J."/>
        </authorList>
    </citation>
    <scope>NUCLEOTIDE SEQUENCE [LARGE SCALE GENOMIC DNA]</scope>
    <source>
        <strain evidence="4">CGMCC 4.7237</strain>
    </source>
</reference>
<dbReference type="RefSeq" id="WP_386425753.1">
    <property type="nucleotide sequence ID" value="NZ_JBHSBB010000003.1"/>
</dbReference>
<feature type="transmembrane region" description="Helical" evidence="2">
    <location>
        <begin position="151"/>
        <end position="172"/>
    </location>
</feature>
<feature type="transmembrane region" description="Helical" evidence="2">
    <location>
        <begin position="108"/>
        <end position="130"/>
    </location>
</feature>
<gene>
    <name evidence="3" type="ORF">ACFO3J_02790</name>
</gene>
<dbReference type="EMBL" id="JBHSBB010000003">
    <property type="protein sequence ID" value="MFC4030395.1"/>
    <property type="molecule type" value="Genomic_DNA"/>
</dbReference>
<dbReference type="Proteomes" id="UP001595765">
    <property type="component" value="Unassembled WGS sequence"/>
</dbReference>
<sequence length="173" mass="17808">MTPPPRTPPFRRAGPEARPADRLVPAAGPVPPGAPAVSGGLRAALRRTAVPVAVLGGVVGAFCYVAAVDPDSPGHYPLCPLRYYTGLSCPGCGGLRGAHALAHGQLRTALGCNALAVAGYLVFAVLWAGWFTRAARGRTFAPALRPAWRNLAIALVIAFTVVRNLPFGAALAP</sequence>
<accession>A0ABV8HEZ7</accession>
<organism evidence="3 4">
    <name type="scientific">Streptomyces polygonati</name>
    <dbReference type="NCBI Taxonomy" id="1617087"/>
    <lineage>
        <taxon>Bacteria</taxon>
        <taxon>Bacillati</taxon>
        <taxon>Actinomycetota</taxon>
        <taxon>Actinomycetes</taxon>
        <taxon>Kitasatosporales</taxon>
        <taxon>Streptomycetaceae</taxon>
        <taxon>Streptomyces</taxon>
    </lineage>
</organism>
<evidence type="ECO:0000313" key="3">
    <source>
        <dbReference type="EMBL" id="MFC4030395.1"/>
    </source>
</evidence>
<keyword evidence="2" id="KW-0472">Membrane</keyword>
<proteinExistence type="predicted"/>
<evidence type="ECO:0000256" key="1">
    <source>
        <dbReference type="SAM" id="MobiDB-lite"/>
    </source>
</evidence>
<protein>
    <submittedName>
        <fullName evidence="3">DUF2752 domain-containing protein</fullName>
    </submittedName>
</protein>
<keyword evidence="2" id="KW-0812">Transmembrane</keyword>
<evidence type="ECO:0000256" key="2">
    <source>
        <dbReference type="SAM" id="Phobius"/>
    </source>
</evidence>
<dbReference type="Pfam" id="PF10825">
    <property type="entry name" value="DUF2752"/>
    <property type="match status" value="1"/>
</dbReference>
<feature type="region of interest" description="Disordered" evidence="1">
    <location>
        <begin position="1"/>
        <end position="31"/>
    </location>
</feature>
<evidence type="ECO:0000313" key="4">
    <source>
        <dbReference type="Proteomes" id="UP001595765"/>
    </source>
</evidence>
<keyword evidence="2" id="KW-1133">Transmembrane helix</keyword>
<keyword evidence="4" id="KW-1185">Reference proteome</keyword>
<feature type="transmembrane region" description="Helical" evidence="2">
    <location>
        <begin position="48"/>
        <end position="67"/>
    </location>
</feature>
<name>A0ABV8HEZ7_9ACTN</name>